<evidence type="ECO:0000256" key="5">
    <source>
        <dbReference type="ARBA" id="ARBA00022660"/>
    </source>
</evidence>
<dbReference type="GO" id="GO:0016491">
    <property type="term" value="F:oxidoreductase activity"/>
    <property type="evidence" value="ECO:0007669"/>
    <property type="project" value="InterPro"/>
</dbReference>
<dbReference type="PROSITE" id="PS50999">
    <property type="entry name" value="COX2_TM"/>
    <property type="match status" value="1"/>
</dbReference>
<dbReference type="PRINTS" id="PR01166">
    <property type="entry name" value="CYCOXIDASEII"/>
</dbReference>
<keyword evidence="6 15" id="KW-0812">Transmembrane</keyword>
<accession>A0A143DE63</accession>
<dbReference type="GO" id="GO:0005886">
    <property type="term" value="C:plasma membrane"/>
    <property type="evidence" value="ECO:0007669"/>
    <property type="project" value="UniProtKB-SubCell"/>
</dbReference>
<dbReference type="GO" id="GO:0005507">
    <property type="term" value="F:copper ion binding"/>
    <property type="evidence" value="ECO:0007669"/>
    <property type="project" value="InterPro"/>
</dbReference>
<dbReference type="Pfam" id="PF02790">
    <property type="entry name" value="COX2_TM"/>
    <property type="match status" value="1"/>
</dbReference>
<keyword evidence="11 16" id="KW-0186">Copper</keyword>
<evidence type="ECO:0000256" key="7">
    <source>
        <dbReference type="ARBA" id="ARBA00022723"/>
    </source>
</evidence>
<keyword evidence="8" id="KW-1278">Translocase</keyword>
<organism evidence="17 18">
    <name type="scientific">Haematospirillum jordaniae</name>
    <dbReference type="NCBI Taxonomy" id="1549855"/>
    <lineage>
        <taxon>Bacteria</taxon>
        <taxon>Pseudomonadati</taxon>
        <taxon>Pseudomonadota</taxon>
        <taxon>Alphaproteobacteria</taxon>
        <taxon>Rhodospirillales</taxon>
        <taxon>Novispirillaceae</taxon>
        <taxon>Haematospirillum</taxon>
    </lineage>
</organism>
<dbReference type="InterPro" id="IPR014222">
    <property type="entry name" value="Cyt_c_oxidase_su2"/>
</dbReference>
<reference evidence="17 18" key="1">
    <citation type="submission" date="2016-02" db="EMBL/GenBank/DDBJ databases">
        <title>Complete Genome of H5569, the type strain of the newly described species Haematospirillium jordaniae.</title>
        <authorList>
            <person name="Nicholson A.C."/>
            <person name="Humrighouse B.W."/>
            <person name="Loparov V."/>
            <person name="McQuiston J.R."/>
        </authorList>
    </citation>
    <scope>NUCLEOTIDE SEQUENCE [LARGE SCALE GENOMIC DNA]</scope>
    <source>
        <strain evidence="17 18">H5569</strain>
    </source>
</reference>
<dbReference type="PANTHER" id="PTHR22888">
    <property type="entry name" value="CYTOCHROME C OXIDASE, SUBUNIT II"/>
    <property type="match status" value="1"/>
</dbReference>
<dbReference type="Gene3D" id="1.10.287.90">
    <property type="match status" value="1"/>
</dbReference>
<comment type="subcellular location">
    <subcellularLocation>
        <location evidence="15">Cell membrane</location>
        <topology evidence="15">Multi-pass membrane protein</topology>
    </subcellularLocation>
    <subcellularLocation>
        <location evidence="2">Membrane</location>
        <topology evidence="2">Multi-pass membrane protein</topology>
    </subcellularLocation>
</comment>
<evidence type="ECO:0000256" key="12">
    <source>
        <dbReference type="ARBA" id="ARBA00023136"/>
    </source>
</evidence>
<sequence>MHRTRVGFVPVLSFMAVYCFSAVQALAADGGQPQPWQMGYQKAATPVMEHITSLHDFITWIMAGVVVLVLGLLGYVAVRFNANRNPVPATFSHNVTVEVLWTLVPVLVLISIAVPSFRLLYMMDKAQDAEMTLKVTGHQWYWSYEYPDHGGLSFDSFMKDAASLQSGDPRLLAVDREAVVPVGTTIRVLLTSEDVLHSWAVPSLGVKTDTMPGRLNETWIRIEKPGTYYGQCSELCGVQHGFMPIAVRAVAKKDFDRWVAAETAASGHGGENVVALNEH</sequence>
<protein>
    <recommendedName>
        <fullName evidence="16">Cytochrome c oxidase subunit 2</fullName>
        <ecNumber evidence="16">7.1.1.9</ecNumber>
    </recommendedName>
</protein>
<evidence type="ECO:0000313" key="18">
    <source>
        <dbReference type="Proteomes" id="UP000076066"/>
    </source>
</evidence>
<dbReference type="EC" id="7.1.1.9" evidence="16"/>
<evidence type="ECO:0000256" key="2">
    <source>
        <dbReference type="ARBA" id="ARBA00004141"/>
    </source>
</evidence>
<dbReference type="PROSITE" id="PS50857">
    <property type="entry name" value="COX2_CUA"/>
    <property type="match status" value="1"/>
</dbReference>
<dbReference type="KEGG" id="hjo:AY555_07300"/>
<dbReference type="Proteomes" id="UP000076066">
    <property type="component" value="Chromosome"/>
</dbReference>
<evidence type="ECO:0000256" key="16">
    <source>
        <dbReference type="RuleBase" id="RU004024"/>
    </source>
</evidence>
<dbReference type="InterPro" id="IPR008972">
    <property type="entry name" value="Cupredoxin"/>
</dbReference>
<dbReference type="GO" id="GO:0042773">
    <property type="term" value="P:ATP synthesis coupled electron transport"/>
    <property type="evidence" value="ECO:0007669"/>
    <property type="project" value="TreeGrafter"/>
</dbReference>
<evidence type="ECO:0000256" key="1">
    <source>
        <dbReference type="ARBA" id="ARBA00001971"/>
    </source>
</evidence>
<dbReference type="AlphaFoldDB" id="A0A143DE63"/>
<keyword evidence="18" id="KW-1185">Reference proteome</keyword>
<dbReference type="CDD" id="cd13912">
    <property type="entry name" value="CcO_II_C"/>
    <property type="match status" value="1"/>
</dbReference>
<gene>
    <name evidence="17" type="ORF">AY555_07300</name>
</gene>
<evidence type="ECO:0000313" key="17">
    <source>
        <dbReference type="EMBL" id="AMW35014.1"/>
    </source>
</evidence>
<keyword evidence="12" id="KW-0472">Membrane</keyword>
<dbReference type="OrthoDB" id="9781261at2"/>
<dbReference type="InterPro" id="IPR002429">
    <property type="entry name" value="CcO_II-like_C"/>
</dbReference>
<proteinExistence type="inferred from homology"/>
<dbReference type="SUPFAM" id="SSF81464">
    <property type="entry name" value="Cytochrome c oxidase subunit II-like, transmembrane region"/>
    <property type="match status" value="1"/>
</dbReference>
<dbReference type="InterPro" id="IPR001505">
    <property type="entry name" value="Copper_CuA"/>
</dbReference>
<dbReference type="FunFam" id="2.60.40.420:FF:000001">
    <property type="entry name" value="Cytochrome c oxidase subunit 2"/>
    <property type="match status" value="1"/>
</dbReference>
<dbReference type="PROSITE" id="PS00078">
    <property type="entry name" value="COX2"/>
    <property type="match status" value="1"/>
</dbReference>
<dbReference type="Gene3D" id="2.60.40.420">
    <property type="entry name" value="Cupredoxins - blue copper proteins"/>
    <property type="match status" value="1"/>
</dbReference>
<dbReference type="Pfam" id="PF00116">
    <property type="entry name" value="COX2"/>
    <property type="match status" value="1"/>
</dbReference>
<evidence type="ECO:0000256" key="13">
    <source>
        <dbReference type="ARBA" id="ARBA00024688"/>
    </source>
</evidence>
<keyword evidence="10" id="KW-1133">Transmembrane helix</keyword>
<dbReference type="InterPro" id="IPR034210">
    <property type="entry name" value="CcO_II_C"/>
</dbReference>
<dbReference type="STRING" id="1549855.AY555_07300"/>
<comment type="cofactor">
    <cofactor evidence="1">
        <name>heme</name>
        <dbReference type="ChEBI" id="CHEBI:30413"/>
    </cofactor>
</comment>
<dbReference type="InterPro" id="IPR036257">
    <property type="entry name" value="Cyt_c_oxidase_su2_TM_sf"/>
</dbReference>
<keyword evidence="9 15" id="KW-0249">Electron transport</keyword>
<comment type="similarity">
    <text evidence="3 15">Belongs to the cytochrome c oxidase subunit 2 family.</text>
</comment>
<evidence type="ECO:0000256" key="9">
    <source>
        <dbReference type="ARBA" id="ARBA00022982"/>
    </source>
</evidence>
<comment type="catalytic activity">
    <reaction evidence="14 16">
        <text>4 Fe(II)-[cytochrome c] + O2 + 8 H(+)(in) = 4 Fe(III)-[cytochrome c] + 2 H2O + 4 H(+)(out)</text>
        <dbReference type="Rhea" id="RHEA:11436"/>
        <dbReference type="Rhea" id="RHEA-COMP:10350"/>
        <dbReference type="Rhea" id="RHEA-COMP:14399"/>
        <dbReference type="ChEBI" id="CHEBI:15377"/>
        <dbReference type="ChEBI" id="CHEBI:15378"/>
        <dbReference type="ChEBI" id="CHEBI:15379"/>
        <dbReference type="ChEBI" id="CHEBI:29033"/>
        <dbReference type="ChEBI" id="CHEBI:29034"/>
        <dbReference type="EC" id="7.1.1.9"/>
    </reaction>
</comment>
<evidence type="ECO:0000256" key="3">
    <source>
        <dbReference type="ARBA" id="ARBA00007866"/>
    </source>
</evidence>
<keyword evidence="4 15" id="KW-0813">Transport</keyword>
<evidence type="ECO:0000256" key="14">
    <source>
        <dbReference type="ARBA" id="ARBA00047816"/>
    </source>
</evidence>
<dbReference type="InterPro" id="IPR045187">
    <property type="entry name" value="CcO_II"/>
</dbReference>
<evidence type="ECO:0000256" key="8">
    <source>
        <dbReference type="ARBA" id="ARBA00022967"/>
    </source>
</evidence>
<dbReference type="InterPro" id="IPR011759">
    <property type="entry name" value="Cyt_c_oxidase_su2_TM_dom"/>
</dbReference>
<dbReference type="GO" id="GO:0004129">
    <property type="term" value="F:cytochrome-c oxidase activity"/>
    <property type="evidence" value="ECO:0007669"/>
    <property type="project" value="UniProtKB-EC"/>
</dbReference>
<evidence type="ECO:0000256" key="4">
    <source>
        <dbReference type="ARBA" id="ARBA00022448"/>
    </source>
</evidence>
<keyword evidence="7 16" id="KW-0479">Metal-binding</keyword>
<name>A0A143DE63_9PROT</name>
<dbReference type="SUPFAM" id="SSF49503">
    <property type="entry name" value="Cupredoxins"/>
    <property type="match status" value="1"/>
</dbReference>
<keyword evidence="5 15" id="KW-0679">Respiratory chain</keyword>
<evidence type="ECO:0000256" key="10">
    <source>
        <dbReference type="ARBA" id="ARBA00022989"/>
    </source>
</evidence>
<comment type="function">
    <text evidence="13 16">Subunits I and II form the functional core of the enzyme complex. Electrons originating in cytochrome c are transferred via heme a and Cu(A) to the binuclear center formed by heme a3 and Cu(B).</text>
</comment>
<dbReference type="PANTHER" id="PTHR22888:SF9">
    <property type="entry name" value="CYTOCHROME C OXIDASE SUBUNIT 2"/>
    <property type="match status" value="1"/>
</dbReference>
<dbReference type="RefSeq" id="WP_066135207.1">
    <property type="nucleotide sequence ID" value="NZ_CP014525.1"/>
</dbReference>
<comment type="cofactor">
    <cofactor evidence="16">
        <name>Cu cation</name>
        <dbReference type="ChEBI" id="CHEBI:23378"/>
    </cofactor>
    <text evidence="16">Binds a copper A center.</text>
</comment>
<dbReference type="EMBL" id="CP014525">
    <property type="protein sequence ID" value="AMW35014.1"/>
    <property type="molecule type" value="Genomic_DNA"/>
</dbReference>
<evidence type="ECO:0000256" key="11">
    <source>
        <dbReference type="ARBA" id="ARBA00023008"/>
    </source>
</evidence>
<evidence type="ECO:0000256" key="6">
    <source>
        <dbReference type="ARBA" id="ARBA00022692"/>
    </source>
</evidence>
<dbReference type="NCBIfam" id="TIGR02866">
    <property type="entry name" value="CoxB"/>
    <property type="match status" value="1"/>
</dbReference>
<dbReference type="GeneID" id="53316961"/>
<evidence type="ECO:0000256" key="15">
    <source>
        <dbReference type="RuleBase" id="RU000456"/>
    </source>
</evidence>